<dbReference type="GO" id="GO:0005975">
    <property type="term" value="P:carbohydrate metabolic process"/>
    <property type="evidence" value="ECO:0007669"/>
    <property type="project" value="InterPro"/>
</dbReference>
<gene>
    <name evidence="5" type="ORF">FCM35_KLT04342</name>
</gene>
<dbReference type="SUPFAM" id="SSF49899">
    <property type="entry name" value="Concanavalin A-like lectins/glucanases"/>
    <property type="match status" value="1"/>
</dbReference>
<dbReference type="Gene3D" id="2.60.120.200">
    <property type="match status" value="1"/>
</dbReference>
<comment type="caution">
    <text evidence="5">The sequence shown here is derived from an EMBL/GenBank/DDBJ whole genome shotgun (WGS) entry which is preliminary data.</text>
</comment>
<dbReference type="GO" id="GO:0004553">
    <property type="term" value="F:hydrolase activity, hydrolyzing O-glycosyl compounds"/>
    <property type="evidence" value="ECO:0007669"/>
    <property type="project" value="InterPro"/>
</dbReference>
<keyword evidence="3" id="KW-0732">Signal</keyword>
<dbReference type="InterPro" id="IPR000757">
    <property type="entry name" value="Beta-glucanase-like"/>
</dbReference>
<evidence type="ECO:0000256" key="2">
    <source>
        <dbReference type="ARBA" id="ARBA00023295"/>
    </source>
</evidence>
<evidence type="ECO:0000313" key="6">
    <source>
        <dbReference type="Proteomes" id="UP000623129"/>
    </source>
</evidence>
<evidence type="ECO:0000256" key="3">
    <source>
        <dbReference type="SAM" id="SignalP"/>
    </source>
</evidence>
<keyword evidence="2" id="KW-0326">Glycosidase</keyword>
<protein>
    <submittedName>
        <fullName evidence="5">Putative xyloglucan endotransglucosylase/hydrolase protein 10</fullName>
    </submittedName>
</protein>
<dbReference type="Proteomes" id="UP000623129">
    <property type="component" value="Unassembled WGS sequence"/>
</dbReference>
<feature type="signal peptide" evidence="3">
    <location>
        <begin position="1"/>
        <end position="23"/>
    </location>
</feature>
<dbReference type="PANTHER" id="PTHR31062">
    <property type="entry name" value="XYLOGLUCAN ENDOTRANSGLUCOSYLASE/HYDROLASE PROTEIN 8-RELATED"/>
    <property type="match status" value="1"/>
</dbReference>
<dbReference type="EMBL" id="SWLB01000013">
    <property type="protein sequence ID" value="KAF3330988.1"/>
    <property type="molecule type" value="Genomic_DNA"/>
</dbReference>
<organism evidence="5 6">
    <name type="scientific">Carex littledalei</name>
    <dbReference type="NCBI Taxonomy" id="544730"/>
    <lineage>
        <taxon>Eukaryota</taxon>
        <taxon>Viridiplantae</taxon>
        <taxon>Streptophyta</taxon>
        <taxon>Embryophyta</taxon>
        <taxon>Tracheophyta</taxon>
        <taxon>Spermatophyta</taxon>
        <taxon>Magnoliopsida</taxon>
        <taxon>Liliopsida</taxon>
        <taxon>Poales</taxon>
        <taxon>Cyperaceae</taxon>
        <taxon>Cyperoideae</taxon>
        <taxon>Cariceae</taxon>
        <taxon>Carex</taxon>
        <taxon>Carex subgen. Euthyceras</taxon>
    </lineage>
</organism>
<feature type="domain" description="GH16" evidence="4">
    <location>
        <begin position="33"/>
        <end position="96"/>
    </location>
</feature>
<feature type="chain" id="PRO_5032778115" evidence="3">
    <location>
        <begin position="24"/>
        <end position="117"/>
    </location>
</feature>
<proteinExistence type="predicted"/>
<dbReference type="Pfam" id="PF00722">
    <property type="entry name" value="Glyco_hydro_16"/>
    <property type="match status" value="1"/>
</dbReference>
<dbReference type="InterPro" id="IPR013320">
    <property type="entry name" value="ConA-like_dom_sf"/>
</dbReference>
<evidence type="ECO:0000256" key="1">
    <source>
        <dbReference type="ARBA" id="ARBA00022801"/>
    </source>
</evidence>
<dbReference type="InterPro" id="IPR044791">
    <property type="entry name" value="Beta-glucanase/XTH"/>
</dbReference>
<sequence>MRNITCTKASLLLWFSFARLVFASLVSNENYNHDFHITWSPNNVNTSTDGRSTSLKLDQESGSAFASNEMFLFGEIDMQIKLVPDYSAGTVLAFYPIKAFDKLAFGLEMFFASKDET</sequence>
<accession>A0A833VQ88</accession>
<evidence type="ECO:0000259" key="4">
    <source>
        <dbReference type="Pfam" id="PF00722"/>
    </source>
</evidence>
<dbReference type="OrthoDB" id="4781at2759"/>
<keyword evidence="6" id="KW-1185">Reference proteome</keyword>
<evidence type="ECO:0000313" key="5">
    <source>
        <dbReference type="EMBL" id="KAF3330988.1"/>
    </source>
</evidence>
<name>A0A833VQ88_9POAL</name>
<reference evidence="5" key="1">
    <citation type="submission" date="2020-01" db="EMBL/GenBank/DDBJ databases">
        <title>Genome sequence of Kobresia littledalei, the first chromosome-level genome in the family Cyperaceae.</title>
        <authorList>
            <person name="Qu G."/>
        </authorList>
    </citation>
    <scope>NUCLEOTIDE SEQUENCE</scope>
    <source>
        <strain evidence="5">C.B.Clarke</strain>
        <tissue evidence="5">Leaf</tissue>
    </source>
</reference>
<keyword evidence="1 5" id="KW-0378">Hydrolase</keyword>
<dbReference type="AlphaFoldDB" id="A0A833VQ88"/>